<organism evidence="2 3">
    <name type="scientific">Tricholomella constricta</name>
    <dbReference type="NCBI Taxonomy" id="117010"/>
    <lineage>
        <taxon>Eukaryota</taxon>
        <taxon>Fungi</taxon>
        <taxon>Dikarya</taxon>
        <taxon>Basidiomycota</taxon>
        <taxon>Agaricomycotina</taxon>
        <taxon>Agaricomycetes</taxon>
        <taxon>Agaricomycetidae</taxon>
        <taxon>Agaricales</taxon>
        <taxon>Tricholomatineae</taxon>
        <taxon>Lyophyllaceae</taxon>
        <taxon>Tricholomella</taxon>
    </lineage>
</organism>
<dbReference type="OrthoDB" id="5366606at2759"/>
<dbReference type="AlphaFoldDB" id="A0A8H5H735"/>
<reference evidence="2 3" key="1">
    <citation type="journal article" date="2020" name="ISME J.">
        <title>Uncovering the hidden diversity of litter-decomposition mechanisms in mushroom-forming fungi.</title>
        <authorList>
            <person name="Floudas D."/>
            <person name="Bentzer J."/>
            <person name="Ahren D."/>
            <person name="Johansson T."/>
            <person name="Persson P."/>
            <person name="Tunlid A."/>
        </authorList>
    </citation>
    <scope>NUCLEOTIDE SEQUENCE [LARGE SCALE GENOMIC DNA]</scope>
    <source>
        <strain evidence="2 3">CBS 661.87</strain>
    </source>
</reference>
<accession>A0A8H5H735</accession>
<keyword evidence="3" id="KW-1185">Reference proteome</keyword>
<sequence length="148" mass="15736">MALQEYSFRLQKGIVGGFAPPTPDAIYTVTKAASHPSLLIAAALRPSGTRTLQEAAPKSLAADNSAASTLVEELYQILKDLPTELPPGSEDIYGLDTSIAWGSEDLQWSNGGPRGCGGGKSEVQPTEEQKGKFRRAVEIVHELVEEAA</sequence>
<evidence type="ECO:0000256" key="1">
    <source>
        <dbReference type="SAM" id="MobiDB-lite"/>
    </source>
</evidence>
<proteinExistence type="predicted"/>
<name>A0A8H5H735_9AGAR</name>
<comment type="caution">
    <text evidence="2">The sequence shown here is derived from an EMBL/GenBank/DDBJ whole genome shotgun (WGS) entry which is preliminary data.</text>
</comment>
<gene>
    <name evidence="2" type="ORF">D9615_006742</name>
</gene>
<evidence type="ECO:0000313" key="3">
    <source>
        <dbReference type="Proteomes" id="UP000565441"/>
    </source>
</evidence>
<evidence type="ECO:0000313" key="2">
    <source>
        <dbReference type="EMBL" id="KAF5377861.1"/>
    </source>
</evidence>
<dbReference type="Proteomes" id="UP000565441">
    <property type="component" value="Unassembled WGS sequence"/>
</dbReference>
<feature type="region of interest" description="Disordered" evidence="1">
    <location>
        <begin position="107"/>
        <end position="130"/>
    </location>
</feature>
<protein>
    <submittedName>
        <fullName evidence="2">Uncharacterized protein</fullName>
    </submittedName>
</protein>
<dbReference type="EMBL" id="JAACJP010000022">
    <property type="protein sequence ID" value="KAF5377861.1"/>
    <property type="molecule type" value="Genomic_DNA"/>
</dbReference>